<dbReference type="PANTHER" id="PTHR31170">
    <property type="entry name" value="BNAC04G53230D PROTEIN"/>
    <property type="match status" value="1"/>
</dbReference>
<dbReference type="InterPro" id="IPR004158">
    <property type="entry name" value="DUF247_pln"/>
</dbReference>
<dbReference type="Proteomes" id="UP000237347">
    <property type="component" value="Unassembled WGS sequence"/>
</dbReference>
<name>A0AAW0LRC6_QUESU</name>
<keyword evidence="2" id="KW-1185">Reference proteome</keyword>
<protein>
    <submittedName>
        <fullName evidence="1">Upf0481 protein</fullName>
    </submittedName>
</protein>
<evidence type="ECO:0000313" key="2">
    <source>
        <dbReference type="Proteomes" id="UP000237347"/>
    </source>
</evidence>
<evidence type="ECO:0000313" key="1">
    <source>
        <dbReference type="EMBL" id="KAK7854057.1"/>
    </source>
</evidence>
<proteinExistence type="predicted"/>
<reference evidence="1 2" key="1">
    <citation type="journal article" date="2018" name="Sci. Data">
        <title>The draft genome sequence of cork oak.</title>
        <authorList>
            <person name="Ramos A.M."/>
            <person name="Usie A."/>
            <person name="Barbosa P."/>
            <person name="Barros P.M."/>
            <person name="Capote T."/>
            <person name="Chaves I."/>
            <person name="Simoes F."/>
            <person name="Abreu I."/>
            <person name="Carrasquinho I."/>
            <person name="Faro C."/>
            <person name="Guimaraes J.B."/>
            <person name="Mendonca D."/>
            <person name="Nobrega F."/>
            <person name="Rodrigues L."/>
            <person name="Saibo N.J.M."/>
            <person name="Varela M.C."/>
            <person name="Egas C."/>
            <person name="Matos J."/>
            <person name="Miguel C.M."/>
            <person name="Oliveira M.M."/>
            <person name="Ricardo C.P."/>
            <person name="Goncalves S."/>
        </authorList>
    </citation>
    <scope>NUCLEOTIDE SEQUENCE [LARGE SCALE GENOMIC DNA]</scope>
    <source>
        <strain evidence="2">cv. HL8</strain>
    </source>
</reference>
<dbReference type="EMBL" id="PKMF04000059">
    <property type="protein sequence ID" value="KAK7854057.1"/>
    <property type="molecule type" value="Genomic_DNA"/>
</dbReference>
<accession>A0AAW0LRC6</accession>
<comment type="caution">
    <text evidence="1">The sequence shown here is derived from an EMBL/GenBank/DDBJ whole genome shotgun (WGS) entry which is preliminary data.</text>
</comment>
<dbReference type="Pfam" id="PF03140">
    <property type="entry name" value="DUF247"/>
    <property type="match status" value="3"/>
</dbReference>
<dbReference type="AlphaFoldDB" id="A0AAW0LRC6"/>
<gene>
    <name evidence="1" type="ORF">CFP56_033747</name>
</gene>
<dbReference type="PANTHER" id="PTHR31170:SF17">
    <property type="match status" value="1"/>
</dbReference>
<sequence length="603" mass="69137">MAENEVDSAAIDAECLVHSIKARMSPDLFMSPNRCIFKTPTILRELNEKAYVPDAFSIGPFHHGEPKFEEMEKIKSKYLQGLISRSLLPDEMLTNLINSIKDVEREAREFYAGPIVCSRDEFVEMLVIDGCFIIELFCKQVFTELRGDNDPIFSTACMRQFLAHDLILLENQVPWIILERLFNLAMHLIDNNARQFLAHDLLENQEPRIKRDHLFNLAMDLTHNNANAALIGLVKSFVTKSLGIDLLPAHPPNQEIKHILDLIRKLLVSSTRADEDPTDWTTLPSATSLVEAGVKIRKGESKSFLDIKFDNGVLYIPQLEIQETTESFFRNIISFEQCYPNYSAASDTECLVHSIKARMSPDLFMSPNRCIFKTPTILRELNEKAYVPDAFSIGPFDHGEPKFEEMEKIKSKYLQGLISRSLLPDEMLTNLINSIKDVEREAREFYAGPIVCSRDEFVEMLVFTELRGDNDPIFSTAYMGQFLAHDLILLENQVPWIILERLFNLAMHLIDNNARQFLAHDLLENQEPRIKRDHLGCGPILQQAVLQYTVSLKPISRAFARKWNEYCNRRWPKWRAVLVGKYFNTPWAVLSTVGAVILLISPS</sequence>
<organism evidence="1 2">
    <name type="scientific">Quercus suber</name>
    <name type="common">Cork oak</name>
    <dbReference type="NCBI Taxonomy" id="58331"/>
    <lineage>
        <taxon>Eukaryota</taxon>
        <taxon>Viridiplantae</taxon>
        <taxon>Streptophyta</taxon>
        <taxon>Embryophyta</taxon>
        <taxon>Tracheophyta</taxon>
        <taxon>Spermatophyta</taxon>
        <taxon>Magnoliopsida</taxon>
        <taxon>eudicotyledons</taxon>
        <taxon>Gunneridae</taxon>
        <taxon>Pentapetalae</taxon>
        <taxon>rosids</taxon>
        <taxon>fabids</taxon>
        <taxon>Fagales</taxon>
        <taxon>Fagaceae</taxon>
        <taxon>Quercus</taxon>
    </lineage>
</organism>